<keyword evidence="2 9" id="KW-1003">Cell membrane</keyword>
<comment type="similarity">
    <text evidence="1 9 11">Belongs to the peptidase A8 family.</text>
</comment>
<organism evidence="12 13">
    <name type="scientific">Paenibacillus pabuli</name>
    <dbReference type="NCBI Taxonomy" id="1472"/>
    <lineage>
        <taxon>Bacteria</taxon>
        <taxon>Bacillati</taxon>
        <taxon>Bacillota</taxon>
        <taxon>Bacilli</taxon>
        <taxon>Bacillales</taxon>
        <taxon>Paenibacillaceae</taxon>
        <taxon>Paenibacillus</taxon>
    </lineage>
</organism>
<dbReference type="EMBL" id="QGTZ01000003">
    <property type="protein sequence ID" value="PWW43049.1"/>
    <property type="molecule type" value="Genomic_DNA"/>
</dbReference>
<feature type="transmembrane region" description="Helical" evidence="9">
    <location>
        <begin position="122"/>
        <end position="142"/>
    </location>
</feature>
<keyword evidence="4 9" id="KW-0812">Transmembrane</keyword>
<evidence type="ECO:0000256" key="7">
    <source>
        <dbReference type="ARBA" id="ARBA00022989"/>
    </source>
</evidence>
<keyword evidence="5 9" id="KW-0064">Aspartyl protease</keyword>
<keyword evidence="6 9" id="KW-0378">Hydrolase</keyword>
<gene>
    <name evidence="9" type="primary">lspA</name>
    <name evidence="12" type="ORF">DET56_10393</name>
</gene>
<reference evidence="12 13" key="1">
    <citation type="submission" date="2018-05" db="EMBL/GenBank/DDBJ databases">
        <title>Freshwater and sediment microbial communities from various areas in North America, analyzing microbe dynamics in response to fracking.</title>
        <authorList>
            <person name="Lamendella R."/>
        </authorList>
    </citation>
    <scope>NUCLEOTIDE SEQUENCE [LARGE SCALE GENOMIC DNA]</scope>
    <source>
        <strain evidence="12 13">DB-3</strain>
    </source>
</reference>
<keyword evidence="7 9" id="KW-1133">Transmembrane helix</keyword>
<evidence type="ECO:0000256" key="2">
    <source>
        <dbReference type="ARBA" id="ARBA00022475"/>
    </source>
</evidence>
<dbReference type="EC" id="3.4.23.36" evidence="9"/>
<sequence length="164" mass="18336">MVYYILAFIVFLVDQGTKFLIATRMELRDEIPVIGNFFVITSHRNSGAAFGILQDQRWFFIVVTLVVVVALVWYLQKVKDIPHKLLPVALSLVLGGAIGNFLDRALTGEVVDFIQLNFGTYTFPIFNIADSAICIGVVLIIVETLLEGRREKAAAKVEGNEHHE</sequence>
<feature type="transmembrane region" description="Helical" evidence="9">
    <location>
        <begin position="58"/>
        <end position="76"/>
    </location>
</feature>
<comment type="pathway">
    <text evidence="9">Protein modification; lipoprotein biosynthesis (signal peptide cleavage).</text>
</comment>
<keyword evidence="3 9" id="KW-0645">Protease</keyword>
<dbReference type="InterPro" id="IPR001872">
    <property type="entry name" value="Peptidase_A8"/>
</dbReference>
<dbReference type="HAMAP" id="MF_00161">
    <property type="entry name" value="LspA"/>
    <property type="match status" value="1"/>
</dbReference>
<dbReference type="PROSITE" id="PS00855">
    <property type="entry name" value="SPASE_II"/>
    <property type="match status" value="1"/>
</dbReference>
<dbReference type="GO" id="GO:0005886">
    <property type="term" value="C:plasma membrane"/>
    <property type="evidence" value="ECO:0007669"/>
    <property type="project" value="UniProtKB-SubCell"/>
</dbReference>
<dbReference type="RefSeq" id="WP_109998716.1">
    <property type="nucleotide sequence ID" value="NZ_QGTZ01000003.1"/>
</dbReference>
<comment type="caution">
    <text evidence="12">The sequence shown here is derived from an EMBL/GenBank/DDBJ whole genome shotgun (WGS) entry which is preliminary data.</text>
</comment>
<evidence type="ECO:0000313" key="13">
    <source>
        <dbReference type="Proteomes" id="UP000247078"/>
    </source>
</evidence>
<feature type="active site" evidence="9">
    <location>
        <position position="112"/>
    </location>
</feature>
<dbReference type="NCBIfam" id="TIGR00077">
    <property type="entry name" value="lspA"/>
    <property type="match status" value="1"/>
</dbReference>
<feature type="active site" evidence="9">
    <location>
        <position position="130"/>
    </location>
</feature>
<dbReference type="PANTHER" id="PTHR33695:SF1">
    <property type="entry name" value="LIPOPROTEIN SIGNAL PEPTIDASE"/>
    <property type="match status" value="1"/>
</dbReference>
<comment type="subcellular location">
    <subcellularLocation>
        <location evidence="9">Cell membrane</location>
        <topology evidence="9">Multi-pass membrane protein</topology>
    </subcellularLocation>
</comment>
<dbReference type="Pfam" id="PF01252">
    <property type="entry name" value="Peptidase_A8"/>
    <property type="match status" value="1"/>
</dbReference>
<dbReference type="PRINTS" id="PR00781">
    <property type="entry name" value="LIPOSIGPTASE"/>
</dbReference>
<comment type="catalytic activity">
    <reaction evidence="9 10">
        <text>Release of signal peptides from bacterial membrane prolipoproteins. Hydrolyzes -Xaa-Yaa-Zaa-|-(S,diacylglyceryl)Cys-, in which Xaa is hydrophobic (preferably Leu), and Yaa (Ala or Ser) and Zaa (Gly or Ala) have small, neutral side chains.</text>
        <dbReference type="EC" id="3.4.23.36"/>
    </reaction>
</comment>
<evidence type="ECO:0000256" key="1">
    <source>
        <dbReference type="ARBA" id="ARBA00006139"/>
    </source>
</evidence>
<comment type="function">
    <text evidence="9 10">This protein specifically catalyzes the removal of signal peptides from prolipoproteins.</text>
</comment>
<dbReference type="Proteomes" id="UP000247078">
    <property type="component" value="Unassembled WGS sequence"/>
</dbReference>
<evidence type="ECO:0000256" key="11">
    <source>
        <dbReference type="RuleBase" id="RU004181"/>
    </source>
</evidence>
<comment type="caution">
    <text evidence="9">Lacks conserved residue(s) required for the propagation of feature annotation.</text>
</comment>
<evidence type="ECO:0000256" key="6">
    <source>
        <dbReference type="ARBA" id="ARBA00022801"/>
    </source>
</evidence>
<dbReference type="UniPathway" id="UPA00665"/>
<dbReference type="GO" id="GO:0004190">
    <property type="term" value="F:aspartic-type endopeptidase activity"/>
    <property type="evidence" value="ECO:0007669"/>
    <property type="project" value="UniProtKB-UniRule"/>
</dbReference>
<evidence type="ECO:0000256" key="8">
    <source>
        <dbReference type="ARBA" id="ARBA00023136"/>
    </source>
</evidence>
<dbReference type="GO" id="GO:0006508">
    <property type="term" value="P:proteolysis"/>
    <property type="evidence" value="ECO:0007669"/>
    <property type="project" value="UniProtKB-KW"/>
</dbReference>
<dbReference type="AlphaFoldDB" id="A0A855Y0F6"/>
<name>A0A855Y0F6_9BACL</name>
<accession>A0A855Y0F6</accession>
<proteinExistence type="inferred from homology"/>
<protein>
    <recommendedName>
        <fullName evidence="9">Lipoprotein signal peptidase</fullName>
        <ecNumber evidence="9">3.4.23.36</ecNumber>
    </recommendedName>
    <alternativeName>
        <fullName evidence="9">Prolipoprotein signal peptidase</fullName>
    </alternativeName>
    <alternativeName>
        <fullName evidence="9">Signal peptidase II</fullName>
        <shortName evidence="9">SPase II</shortName>
    </alternativeName>
</protein>
<evidence type="ECO:0000313" key="12">
    <source>
        <dbReference type="EMBL" id="PWW43049.1"/>
    </source>
</evidence>
<feature type="transmembrane region" description="Helical" evidence="9">
    <location>
        <begin position="85"/>
        <end position="102"/>
    </location>
</feature>
<evidence type="ECO:0000256" key="5">
    <source>
        <dbReference type="ARBA" id="ARBA00022750"/>
    </source>
</evidence>
<evidence type="ECO:0000256" key="9">
    <source>
        <dbReference type="HAMAP-Rule" id="MF_00161"/>
    </source>
</evidence>
<keyword evidence="8 9" id="KW-0472">Membrane</keyword>
<evidence type="ECO:0000256" key="10">
    <source>
        <dbReference type="RuleBase" id="RU000594"/>
    </source>
</evidence>
<evidence type="ECO:0000256" key="3">
    <source>
        <dbReference type="ARBA" id="ARBA00022670"/>
    </source>
</evidence>
<evidence type="ECO:0000256" key="4">
    <source>
        <dbReference type="ARBA" id="ARBA00022692"/>
    </source>
</evidence>
<dbReference type="PANTHER" id="PTHR33695">
    <property type="entry name" value="LIPOPROTEIN SIGNAL PEPTIDASE"/>
    <property type="match status" value="1"/>
</dbReference>